<reference evidence="1 2" key="1">
    <citation type="journal article" date="2019" name="Commun. Biol.">
        <title>The bagworm genome reveals a unique fibroin gene that provides high tensile strength.</title>
        <authorList>
            <person name="Kono N."/>
            <person name="Nakamura H."/>
            <person name="Ohtoshi R."/>
            <person name="Tomita M."/>
            <person name="Numata K."/>
            <person name="Arakawa K."/>
        </authorList>
    </citation>
    <scope>NUCLEOTIDE SEQUENCE [LARGE SCALE GENOMIC DNA]</scope>
</reference>
<comment type="caution">
    <text evidence="1">The sequence shown here is derived from an EMBL/GenBank/DDBJ whole genome shotgun (WGS) entry which is preliminary data.</text>
</comment>
<dbReference type="EMBL" id="BGZK01001234">
    <property type="protein sequence ID" value="GBP75057.1"/>
    <property type="molecule type" value="Genomic_DNA"/>
</dbReference>
<evidence type="ECO:0000313" key="1">
    <source>
        <dbReference type="EMBL" id="GBP75057.1"/>
    </source>
</evidence>
<keyword evidence="2" id="KW-1185">Reference proteome</keyword>
<gene>
    <name evidence="1" type="ORF">EVAR_48737_1</name>
</gene>
<dbReference type="AlphaFoldDB" id="A0A4C1YKV4"/>
<sequence length="104" mass="11589">MGTHHASCIGIGPTQGKRASVAAAVLATKNDKLYMTNSRMSNGVIYPVQFSFRLAFLDEDPLRGWCGPRGRINLTHYLREDRPSMVTAEDNISTGRFMIKTDKE</sequence>
<accession>A0A4C1YKV4</accession>
<evidence type="ECO:0000313" key="2">
    <source>
        <dbReference type="Proteomes" id="UP000299102"/>
    </source>
</evidence>
<dbReference type="Proteomes" id="UP000299102">
    <property type="component" value="Unassembled WGS sequence"/>
</dbReference>
<name>A0A4C1YKV4_EUMVA</name>
<proteinExistence type="predicted"/>
<organism evidence="1 2">
    <name type="scientific">Eumeta variegata</name>
    <name type="common">Bagworm moth</name>
    <name type="synonym">Eumeta japonica</name>
    <dbReference type="NCBI Taxonomy" id="151549"/>
    <lineage>
        <taxon>Eukaryota</taxon>
        <taxon>Metazoa</taxon>
        <taxon>Ecdysozoa</taxon>
        <taxon>Arthropoda</taxon>
        <taxon>Hexapoda</taxon>
        <taxon>Insecta</taxon>
        <taxon>Pterygota</taxon>
        <taxon>Neoptera</taxon>
        <taxon>Endopterygota</taxon>
        <taxon>Lepidoptera</taxon>
        <taxon>Glossata</taxon>
        <taxon>Ditrysia</taxon>
        <taxon>Tineoidea</taxon>
        <taxon>Psychidae</taxon>
        <taxon>Oiketicinae</taxon>
        <taxon>Eumeta</taxon>
    </lineage>
</organism>
<protein>
    <submittedName>
        <fullName evidence="1">Uncharacterized protein</fullName>
    </submittedName>
</protein>